<dbReference type="GO" id="GO:0034976">
    <property type="term" value="P:response to endoplasmic reticulum stress"/>
    <property type="evidence" value="ECO:0007669"/>
    <property type="project" value="TreeGrafter"/>
</dbReference>
<dbReference type="PRINTS" id="PR00421">
    <property type="entry name" value="THIOREDOXIN"/>
</dbReference>
<evidence type="ECO:0000256" key="12">
    <source>
        <dbReference type="SAM" id="SignalP"/>
    </source>
</evidence>
<evidence type="ECO:0000259" key="13">
    <source>
        <dbReference type="PROSITE" id="PS51352"/>
    </source>
</evidence>
<dbReference type="OrthoDB" id="10264505at2759"/>
<feature type="domain" description="Thioredoxin" evidence="13">
    <location>
        <begin position="19"/>
        <end position="133"/>
    </location>
</feature>
<keyword evidence="10" id="KW-0676">Redox-active center</keyword>
<dbReference type="Proteomes" id="UP001152795">
    <property type="component" value="Unassembled WGS sequence"/>
</dbReference>
<dbReference type="EMBL" id="CACRXK020016022">
    <property type="protein sequence ID" value="CAB4029224.1"/>
    <property type="molecule type" value="Genomic_DNA"/>
</dbReference>
<dbReference type="GO" id="GO:0015035">
    <property type="term" value="F:protein-disulfide reductase activity"/>
    <property type="evidence" value="ECO:0007669"/>
    <property type="project" value="TreeGrafter"/>
</dbReference>
<keyword evidence="15" id="KW-1185">Reference proteome</keyword>
<evidence type="ECO:0000256" key="4">
    <source>
        <dbReference type="ARBA" id="ARBA00012723"/>
    </source>
</evidence>
<dbReference type="CDD" id="cd03001">
    <property type="entry name" value="PDI_a_P5"/>
    <property type="match status" value="1"/>
</dbReference>
<evidence type="ECO:0000256" key="5">
    <source>
        <dbReference type="ARBA" id="ARBA00022729"/>
    </source>
</evidence>
<organism evidence="14 15">
    <name type="scientific">Paramuricea clavata</name>
    <name type="common">Red gorgonian</name>
    <name type="synonym">Violescent sea-whip</name>
    <dbReference type="NCBI Taxonomy" id="317549"/>
    <lineage>
        <taxon>Eukaryota</taxon>
        <taxon>Metazoa</taxon>
        <taxon>Cnidaria</taxon>
        <taxon>Anthozoa</taxon>
        <taxon>Octocorallia</taxon>
        <taxon>Malacalcyonacea</taxon>
        <taxon>Plexauridae</taxon>
        <taxon>Paramuricea</taxon>
    </lineage>
</organism>
<keyword evidence="7" id="KW-0256">Endoplasmic reticulum</keyword>
<keyword evidence="6" id="KW-0677">Repeat</keyword>
<evidence type="ECO:0000256" key="3">
    <source>
        <dbReference type="ARBA" id="ARBA00006347"/>
    </source>
</evidence>
<evidence type="ECO:0000256" key="11">
    <source>
        <dbReference type="SAM" id="MobiDB-lite"/>
    </source>
</evidence>
<dbReference type="EC" id="5.3.4.1" evidence="4"/>
<comment type="caution">
    <text evidence="14">The sequence shown here is derived from an EMBL/GenBank/DDBJ whole genome shotgun (WGS) entry which is preliminary data.</text>
</comment>
<comment type="similarity">
    <text evidence="3">Belongs to the protein disulfide isomerase family.</text>
</comment>
<evidence type="ECO:0000313" key="14">
    <source>
        <dbReference type="EMBL" id="CAB4029224.1"/>
    </source>
</evidence>
<dbReference type="PROSITE" id="PS51352">
    <property type="entry name" value="THIOREDOXIN_2"/>
    <property type="match status" value="1"/>
</dbReference>
<evidence type="ECO:0000256" key="7">
    <source>
        <dbReference type="ARBA" id="ARBA00022824"/>
    </source>
</evidence>
<dbReference type="GO" id="GO:0005788">
    <property type="term" value="C:endoplasmic reticulum lumen"/>
    <property type="evidence" value="ECO:0007669"/>
    <property type="project" value="UniProtKB-SubCell"/>
</dbReference>
<dbReference type="GO" id="GO:0003756">
    <property type="term" value="F:protein disulfide isomerase activity"/>
    <property type="evidence" value="ECO:0007669"/>
    <property type="project" value="UniProtKB-EC"/>
</dbReference>
<evidence type="ECO:0000256" key="6">
    <source>
        <dbReference type="ARBA" id="ARBA00022737"/>
    </source>
</evidence>
<evidence type="ECO:0000256" key="8">
    <source>
        <dbReference type="ARBA" id="ARBA00023157"/>
    </source>
</evidence>
<comment type="catalytic activity">
    <reaction evidence="1">
        <text>Catalyzes the rearrangement of -S-S- bonds in proteins.</text>
        <dbReference type="EC" id="5.3.4.1"/>
    </reaction>
</comment>
<feature type="compositionally biased region" description="Gly residues" evidence="11">
    <location>
        <begin position="140"/>
        <end position="163"/>
    </location>
</feature>
<protein>
    <recommendedName>
        <fullName evidence="4">protein disulfide-isomerase</fullName>
        <ecNumber evidence="4">5.3.4.1</ecNumber>
    </recommendedName>
</protein>
<dbReference type="PANTHER" id="PTHR45815">
    <property type="entry name" value="PROTEIN DISULFIDE-ISOMERASE A6"/>
    <property type="match status" value="1"/>
</dbReference>
<comment type="subcellular location">
    <subcellularLocation>
        <location evidence="2">Endoplasmic reticulum lumen</location>
    </subcellularLocation>
</comment>
<accession>A0A7D9JGW2</accession>
<keyword evidence="8" id="KW-1015">Disulfide bond</keyword>
<proteinExistence type="inferred from homology"/>
<feature type="region of interest" description="Disordered" evidence="11">
    <location>
        <begin position="138"/>
        <end position="166"/>
    </location>
</feature>
<evidence type="ECO:0000313" key="15">
    <source>
        <dbReference type="Proteomes" id="UP001152795"/>
    </source>
</evidence>
<dbReference type="InterPro" id="IPR036249">
    <property type="entry name" value="Thioredoxin-like_sf"/>
</dbReference>
<name>A0A7D9JGW2_PARCT</name>
<evidence type="ECO:0000256" key="10">
    <source>
        <dbReference type="ARBA" id="ARBA00023284"/>
    </source>
</evidence>
<dbReference type="AlphaFoldDB" id="A0A7D9JGW2"/>
<gene>
    <name evidence="14" type="ORF">PACLA_8A037110</name>
</gene>
<evidence type="ECO:0000256" key="2">
    <source>
        <dbReference type="ARBA" id="ARBA00004319"/>
    </source>
</evidence>
<dbReference type="PANTHER" id="PTHR45815:SF3">
    <property type="entry name" value="PROTEIN DISULFIDE-ISOMERASE A6"/>
    <property type="match status" value="1"/>
</dbReference>
<evidence type="ECO:0000256" key="9">
    <source>
        <dbReference type="ARBA" id="ARBA00023235"/>
    </source>
</evidence>
<dbReference type="FunFam" id="3.40.30.10:FF:000050">
    <property type="entry name" value="protein disulfide-isomerase A6 isoform X1"/>
    <property type="match status" value="1"/>
</dbReference>
<dbReference type="InterPro" id="IPR013766">
    <property type="entry name" value="Thioredoxin_domain"/>
</dbReference>
<feature type="signal peptide" evidence="12">
    <location>
        <begin position="1"/>
        <end position="19"/>
    </location>
</feature>
<keyword evidence="9" id="KW-0413">Isomerase</keyword>
<dbReference type="Gene3D" id="3.40.30.10">
    <property type="entry name" value="Glutaredoxin"/>
    <property type="match status" value="2"/>
</dbReference>
<keyword evidence="5 12" id="KW-0732">Signal</keyword>
<feature type="chain" id="PRO_5044229392" description="protein disulfide-isomerase" evidence="12">
    <location>
        <begin position="20"/>
        <end position="271"/>
    </location>
</feature>
<dbReference type="Pfam" id="PF00085">
    <property type="entry name" value="Thioredoxin"/>
    <property type="match status" value="2"/>
</dbReference>
<dbReference type="SUPFAM" id="SSF52833">
    <property type="entry name" value="Thioredoxin-like"/>
    <property type="match status" value="2"/>
</dbReference>
<dbReference type="InterPro" id="IPR017937">
    <property type="entry name" value="Thioredoxin_CS"/>
</dbReference>
<evidence type="ECO:0000256" key="1">
    <source>
        <dbReference type="ARBA" id="ARBA00001182"/>
    </source>
</evidence>
<reference evidence="14" key="1">
    <citation type="submission" date="2020-04" db="EMBL/GenBank/DDBJ databases">
        <authorList>
            <person name="Alioto T."/>
            <person name="Alioto T."/>
            <person name="Gomez Garrido J."/>
        </authorList>
    </citation>
    <scope>NUCLEOTIDE SEQUENCE</scope>
    <source>
        <strain evidence="14">A484AB</strain>
    </source>
</reference>
<sequence>MFFIINCVTVLCSVVLTEALYGSSSDVVELTAGNFDGKVIQSDDIWLVEFYAPWCGHCQSLAPEWKKAATALKGIIKVGAVDMDVHSSVGGPYNVRGFPTIKIFGANKNSPVDYNGPRTAPGLTKAALEAAQSAVNQRLSGGGGSRSSGGGKTGGGGGSGGSGNAKDVIELTDSNFEEKVLQSNELWLVEFFAPWCGHCQRLEPEWKKAATELKGKMNLGALEPLFTRQWHNATVYKVFLPLNTLHQGASLSTTKAGEALRIYPIWPVQGV</sequence>
<dbReference type="PROSITE" id="PS00194">
    <property type="entry name" value="THIOREDOXIN_1"/>
    <property type="match status" value="2"/>
</dbReference>